<dbReference type="EMBL" id="CAJVCH010571011">
    <property type="protein sequence ID" value="CAG7836401.1"/>
    <property type="molecule type" value="Genomic_DNA"/>
</dbReference>
<dbReference type="Proteomes" id="UP000708208">
    <property type="component" value="Unassembled WGS sequence"/>
</dbReference>
<comment type="subcellular location">
    <subcellularLocation>
        <location evidence="1">Nucleus</location>
    </subcellularLocation>
</comment>
<evidence type="ECO:0000313" key="6">
    <source>
        <dbReference type="EMBL" id="CAG7836401.1"/>
    </source>
</evidence>
<accession>A0A8J2Q6D2</accession>
<protein>
    <recommendedName>
        <fullName evidence="8">Vestigial</fullName>
    </recommendedName>
</protein>
<reference evidence="6" key="1">
    <citation type="submission" date="2021-06" db="EMBL/GenBank/DDBJ databases">
        <authorList>
            <person name="Hodson N. C."/>
            <person name="Mongue J. A."/>
            <person name="Jaron S. K."/>
        </authorList>
    </citation>
    <scope>NUCLEOTIDE SEQUENCE</scope>
</reference>
<organism evidence="6 7">
    <name type="scientific">Allacma fusca</name>
    <dbReference type="NCBI Taxonomy" id="39272"/>
    <lineage>
        <taxon>Eukaryota</taxon>
        <taxon>Metazoa</taxon>
        <taxon>Ecdysozoa</taxon>
        <taxon>Arthropoda</taxon>
        <taxon>Hexapoda</taxon>
        <taxon>Collembola</taxon>
        <taxon>Symphypleona</taxon>
        <taxon>Sminthuridae</taxon>
        <taxon>Allacma</taxon>
    </lineage>
</organism>
<dbReference type="InterPro" id="IPR006627">
    <property type="entry name" value="TDU_repeat"/>
</dbReference>
<keyword evidence="4" id="KW-0539">Nucleus</keyword>
<dbReference type="OrthoDB" id="10069705at2759"/>
<evidence type="ECO:0000256" key="5">
    <source>
        <dbReference type="SAM" id="MobiDB-lite"/>
    </source>
</evidence>
<keyword evidence="7" id="KW-1185">Reference proteome</keyword>
<dbReference type="SMART" id="SM00711">
    <property type="entry name" value="TDU"/>
    <property type="match status" value="1"/>
</dbReference>
<dbReference type="GO" id="GO:0006355">
    <property type="term" value="P:regulation of DNA-templated transcription"/>
    <property type="evidence" value="ECO:0007669"/>
    <property type="project" value="InterPro"/>
</dbReference>
<feature type="compositionally biased region" description="Low complexity" evidence="5">
    <location>
        <begin position="87"/>
        <end position="133"/>
    </location>
</feature>
<gene>
    <name evidence="6" type="ORF">AFUS01_LOCUS45648</name>
</gene>
<dbReference type="InterPro" id="IPR011520">
    <property type="entry name" value="Vg_fam"/>
</dbReference>
<evidence type="ECO:0000256" key="1">
    <source>
        <dbReference type="ARBA" id="ARBA00004123"/>
    </source>
</evidence>
<evidence type="ECO:0000256" key="2">
    <source>
        <dbReference type="ARBA" id="ARBA00023015"/>
    </source>
</evidence>
<proteinExistence type="predicted"/>
<evidence type="ECO:0000313" key="7">
    <source>
        <dbReference type="Proteomes" id="UP000708208"/>
    </source>
</evidence>
<keyword evidence="3" id="KW-0804">Transcription</keyword>
<feature type="region of interest" description="Disordered" evidence="5">
    <location>
        <begin position="25"/>
        <end position="151"/>
    </location>
</feature>
<feature type="compositionally biased region" description="Polar residues" evidence="5">
    <location>
        <begin position="42"/>
        <end position="51"/>
    </location>
</feature>
<dbReference type="GO" id="GO:0005634">
    <property type="term" value="C:nucleus"/>
    <property type="evidence" value="ECO:0007669"/>
    <property type="project" value="UniProtKB-SubCell"/>
</dbReference>
<evidence type="ECO:0000256" key="3">
    <source>
        <dbReference type="ARBA" id="ARBA00023163"/>
    </source>
</evidence>
<dbReference type="PANTHER" id="PTHR15950:SF15">
    <property type="entry name" value="PROTEIN VESTIGIAL"/>
    <property type="match status" value="1"/>
</dbReference>
<evidence type="ECO:0008006" key="8">
    <source>
        <dbReference type="Google" id="ProtNLM"/>
    </source>
</evidence>
<dbReference type="PANTHER" id="PTHR15950">
    <property type="entry name" value="TRANSCRIPTION COFACTOR VESTIGIAL-LIKE PROTEIN"/>
    <property type="match status" value="1"/>
</dbReference>
<keyword evidence="2" id="KW-0805">Transcription regulation</keyword>
<feature type="compositionally biased region" description="Low complexity" evidence="5">
    <location>
        <begin position="53"/>
        <end position="69"/>
    </location>
</feature>
<sequence>MSCTVMYQPYAMSYSSCDRSGSEKQKLFKFSTAPSPPDSLHSDTSSYNSPGPLSVGTGSSSAASATLTVNSQSQTNSQTTRRPLTPATITSARGSSSSSTLTSSSTGTIGNAVSSGGSGTASATATSTNTNSGDPTTHQQQEHESSVSHSHRAHYLSANCVVFVHYNGDVSRVVDEHFSRALSSAYSNDKSSKSSPMSTRNFPPSFWNSNYQPSKPLASYGAAEFYGAAVEYGPPIPGLSHHHQADPWHYPLPPHQGYHHRPTEIPYPPMPSSSRFNAAQYGSFLLAGASSSAGRFAGMPSASQCGVKSESGPWVGGRYHHDTLSDLHLADYSAAAAAHYSNMTAGLETTVQDSSKDLYWF</sequence>
<feature type="compositionally biased region" description="Polar residues" evidence="5">
    <location>
        <begin position="70"/>
        <end position="82"/>
    </location>
</feature>
<dbReference type="Pfam" id="PF07545">
    <property type="entry name" value="Vg_Tdu"/>
    <property type="match status" value="1"/>
</dbReference>
<name>A0A8J2Q6D2_9HEXA</name>
<dbReference type="AlphaFoldDB" id="A0A8J2Q6D2"/>
<evidence type="ECO:0000256" key="4">
    <source>
        <dbReference type="ARBA" id="ARBA00023242"/>
    </source>
</evidence>
<comment type="caution">
    <text evidence="6">The sequence shown here is derived from an EMBL/GenBank/DDBJ whole genome shotgun (WGS) entry which is preliminary data.</text>
</comment>